<keyword evidence="2" id="KW-1185">Reference proteome</keyword>
<proteinExistence type="predicted"/>
<evidence type="ECO:0000313" key="1">
    <source>
        <dbReference type="EMBL" id="KAJ7959860.1"/>
    </source>
</evidence>
<sequence>MLTLAHYLKVLNKYYVGSSDVTGIGGACLSAQATLGRDSPPEDPSGESKKRGLRLFLLRSLLSQVKKSHRRASADLKIWACDPTWSR</sequence>
<dbReference type="Proteomes" id="UP001163823">
    <property type="component" value="Chromosome 8"/>
</dbReference>
<comment type="caution">
    <text evidence="1">The sequence shown here is derived from an EMBL/GenBank/DDBJ whole genome shotgun (WGS) entry which is preliminary data.</text>
</comment>
<dbReference type="EMBL" id="JARAOO010000008">
    <property type="protein sequence ID" value="KAJ7959860.1"/>
    <property type="molecule type" value="Genomic_DNA"/>
</dbReference>
<gene>
    <name evidence="1" type="ORF">O6P43_020383</name>
</gene>
<reference evidence="1" key="1">
    <citation type="journal article" date="2023" name="Science">
        <title>Elucidation of the pathway for biosynthesis of saponin adjuvants from the soapbark tree.</title>
        <authorList>
            <person name="Reed J."/>
            <person name="Orme A."/>
            <person name="El-Demerdash A."/>
            <person name="Owen C."/>
            <person name="Martin L.B.B."/>
            <person name="Misra R.C."/>
            <person name="Kikuchi S."/>
            <person name="Rejzek M."/>
            <person name="Martin A.C."/>
            <person name="Harkess A."/>
            <person name="Leebens-Mack J."/>
            <person name="Louveau T."/>
            <person name="Stephenson M.J."/>
            <person name="Osbourn A."/>
        </authorList>
    </citation>
    <scope>NUCLEOTIDE SEQUENCE</scope>
    <source>
        <strain evidence="1">S10</strain>
    </source>
</reference>
<organism evidence="1 2">
    <name type="scientific">Quillaja saponaria</name>
    <name type="common">Soap bark tree</name>
    <dbReference type="NCBI Taxonomy" id="32244"/>
    <lineage>
        <taxon>Eukaryota</taxon>
        <taxon>Viridiplantae</taxon>
        <taxon>Streptophyta</taxon>
        <taxon>Embryophyta</taxon>
        <taxon>Tracheophyta</taxon>
        <taxon>Spermatophyta</taxon>
        <taxon>Magnoliopsida</taxon>
        <taxon>eudicotyledons</taxon>
        <taxon>Gunneridae</taxon>
        <taxon>Pentapetalae</taxon>
        <taxon>rosids</taxon>
        <taxon>fabids</taxon>
        <taxon>Fabales</taxon>
        <taxon>Quillajaceae</taxon>
        <taxon>Quillaja</taxon>
    </lineage>
</organism>
<evidence type="ECO:0000313" key="2">
    <source>
        <dbReference type="Proteomes" id="UP001163823"/>
    </source>
</evidence>
<dbReference type="KEGG" id="qsa:O6P43_020383"/>
<protein>
    <submittedName>
        <fullName evidence="1">Uncharacterized protein</fullName>
    </submittedName>
</protein>
<name>A0AAD7LMS0_QUISA</name>
<dbReference type="AlphaFoldDB" id="A0AAD7LMS0"/>
<accession>A0AAD7LMS0</accession>